<organism evidence="2 3">
    <name type="scientific">Sphingomonas daechungensis</name>
    <dbReference type="NCBI Taxonomy" id="1176646"/>
    <lineage>
        <taxon>Bacteria</taxon>
        <taxon>Pseudomonadati</taxon>
        <taxon>Pseudomonadota</taxon>
        <taxon>Alphaproteobacteria</taxon>
        <taxon>Sphingomonadales</taxon>
        <taxon>Sphingomonadaceae</taxon>
        <taxon>Sphingomonas</taxon>
    </lineage>
</organism>
<evidence type="ECO:0000313" key="3">
    <source>
        <dbReference type="Proteomes" id="UP000516134"/>
    </source>
</evidence>
<dbReference type="RefSeq" id="WP_187715486.1">
    <property type="nucleotide sequence ID" value="NZ_BAABJC010000001.1"/>
</dbReference>
<keyword evidence="1" id="KW-1133">Transmembrane helix</keyword>
<gene>
    <name evidence="2" type="ORF">H9L15_05755</name>
</gene>
<evidence type="ECO:0000256" key="1">
    <source>
        <dbReference type="SAM" id="Phobius"/>
    </source>
</evidence>
<sequence length="191" mass="20622">MATQLAEASKVKTNSSPDIQVRVKAFKDATGTVQFDYDWNFAGGPTKTGKIDVAEGTPPTDIKFHFRDETNLGLKFYPAPADAFWVDFDPNCPTAAGDAGEFDLKSPPSSSSNNLLTVRDLNKSACNLKYALRFDGKPYDDANGHHPPFMYDPDLKNGGNTRSVTSFTSTAVVGVATIAIVAIVAIVWLAR</sequence>
<name>A0ABX6T3F3_9SPHN</name>
<accession>A0ABX6T3F3</accession>
<feature type="transmembrane region" description="Helical" evidence="1">
    <location>
        <begin position="171"/>
        <end position="190"/>
    </location>
</feature>
<keyword evidence="1" id="KW-0472">Membrane</keyword>
<dbReference type="EMBL" id="CP060780">
    <property type="protein sequence ID" value="QNP44064.1"/>
    <property type="molecule type" value="Genomic_DNA"/>
</dbReference>
<proteinExistence type="predicted"/>
<evidence type="ECO:0000313" key="2">
    <source>
        <dbReference type="EMBL" id="QNP44064.1"/>
    </source>
</evidence>
<dbReference type="Proteomes" id="UP000516134">
    <property type="component" value="Chromosome"/>
</dbReference>
<keyword evidence="1" id="KW-0812">Transmembrane</keyword>
<reference evidence="2 3" key="1">
    <citation type="submission" date="2020-08" db="EMBL/GenBank/DDBJ databases">
        <title>Genome sequence of Sphingomonas daechungensis KACC 18115T.</title>
        <authorList>
            <person name="Hyun D.-W."/>
            <person name="Bae J.-W."/>
        </authorList>
    </citation>
    <scope>NUCLEOTIDE SEQUENCE [LARGE SCALE GENOMIC DNA]</scope>
    <source>
        <strain evidence="2 3">KACC 18115</strain>
    </source>
</reference>
<keyword evidence="3" id="KW-1185">Reference proteome</keyword>
<protein>
    <submittedName>
        <fullName evidence="2">Uncharacterized protein</fullName>
    </submittedName>
</protein>